<sequence length="299" mass="32645">MLVPVLAFVSVIMMGSAIISATTAKRRAVRRRLADLDRQFDAAATAAPKASLLTALGNIGKMFSVGSPSTSLRQELINAGFHGRSAPGVYLGAKQFMLVVGLGGCLALVYRTGMPIHLKVLIVLMGAGLMFFVPNIFVRSRRRKRTVDVRHHLPDVVDLLEICVASGMGLDMAWNSVAEEIRRVSTILADEMALTNLEMHLGAPRATAMRHMAERTQVAELSSLVALLVQSDRFGTSIRETLKTFAHSMREERTQRAQEAAEKMAVKLLFPMVLFIFPAVLIVMAGPAAIKLFEVMGTR</sequence>
<keyword evidence="3 6" id="KW-0812">Transmembrane</keyword>
<accession>A0A0F9FBQ2</accession>
<gene>
    <name evidence="8" type="ORF">LCGC14_1972680</name>
</gene>
<organism evidence="8">
    <name type="scientific">marine sediment metagenome</name>
    <dbReference type="NCBI Taxonomy" id="412755"/>
    <lineage>
        <taxon>unclassified sequences</taxon>
        <taxon>metagenomes</taxon>
        <taxon>ecological metagenomes</taxon>
    </lineage>
</organism>
<feature type="transmembrane region" description="Helical" evidence="6">
    <location>
        <begin position="6"/>
        <end position="24"/>
    </location>
</feature>
<keyword evidence="5 6" id="KW-0472">Membrane</keyword>
<reference evidence="8" key="1">
    <citation type="journal article" date="2015" name="Nature">
        <title>Complex archaea that bridge the gap between prokaryotes and eukaryotes.</title>
        <authorList>
            <person name="Spang A."/>
            <person name="Saw J.H."/>
            <person name="Jorgensen S.L."/>
            <person name="Zaremba-Niedzwiedzka K."/>
            <person name="Martijn J."/>
            <person name="Lind A.E."/>
            <person name="van Eijk R."/>
            <person name="Schleper C."/>
            <person name="Guy L."/>
            <person name="Ettema T.J."/>
        </authorList>
    </citation>
    <scope>NUCLEOTIDE SEQUENCE</scope>
</reference>
<feature type="transmembrane region" description="Helical" evidence="6">
    <location>
        <begin position="268"/>
        <end position="290"/>
    </location>
</feature>
<comment type="caution">
    <text evidence="8">The sequence shown here is derived from an EMBL/GenBank/DDBJ whole genome shotgun (WGS) entry which is preliminary data.</text>
</comment>
<feature type="domain" description="Type II secretion system protein GspF" evidence="7">
    <location>
        <begin position="158"/>
        <end position="284"/>
    </location>
</feature>
<proteinExistence type="predicted"/>
<dbReference type="PANTHER" id="PTHR35007:SF2">
    <property type="entry name" value="PILUS ASSEMBLE PROTEIN"/>
    <property type="match status" value="1"/>
</dbReference>
<dbReference type="GO" id="GO:0005886">
    <property type="term" value="C:plasma membrane"/>
    <property type="evidence" value="ECO:0007669"/>
    <property type="project" value="UniProtKB-SubCell"/>
</dbReference>
<keyword evidence="4 6" id="KW-1133">Transmembrane helix</keyword>
<name>A0A0F9FBQ2_9ZZZZ</name>
<keyword evidence="2" id="KW-1003">Cell membrane</keyword>
<feature type="transmembrane region" description="Helical" evidence="6">
    <location>
        <begin position="116"/>
        <end position="138"/>
    </location>
</feature>
<dbReference type="Pfam" id="PF00482">
    <property type="entry name" value="T2SSF"/>
    <property type="match status" value="1"/>
</dbReference>
<evidence type="ECO:0000256" key="4">
    <source>
        <dbReference type="ARBA" id="ARBA00022989"/>
    </source>
</evidence>
<dbReference type="PANTHER" id="PTHR35007">
    <property type="entry name" value="INTEGRAL MEMBRANE PROTEIN-RELATED"/>
    <property type="match status" value="1"/>
</dbReference>
<dbReference type="InterPro" id="IPR018076">
    <property type="entry name" value="T2SS_GspF_dom"/>
</dbReference>
<comment type="subcellular location">
    <subcellularLocation>
        <location evidence="1">Cell membrane</location>
        <topology evidence="1">Multi-pass membrane protein</topology>
    </subcellularLocation>
</comment>
<evidence type="ECO:0000256" key="1">
    <source>
        <dbReference type="ARBA" id="ARBA00004651"/>
    </source>
</evidence>
<dbReference type="EMBL" id="LAZR01021925">
    <property type="protein sequence ID" value="KKL83643.1"/>
    <property type="molecule type" value="Genomic_DNA"/>
</dbReference>
<evidence type="ECO:0000313" key="8">
    <source>
        <dbReference type="EMBL" id="KKL83643.1"/>
    </source>
</evidence>
<feature type="transmembrane region" description="Helical" evidence="6">
    <location>
        <begin position="89"/>
        <end position="110"/>
    </location>
</feature>
<protein>
    <recommendedName>
        <fullName evidence="7">Type II secretion system protein GspF domain-containing protein</fullName>
    </recommendedName>
</protein>
<evidence type="ECO:0000259" key="7">
    <source>
        <dbReference type="Pfam" id="PF00482"/>
    </source>
</evidence>
<dbReference type="AlphaFoldDB" id="A0A0F9FBQ2"/>
<evidence type="ECO:0000256" key="3">
    <source>
        <dbReference type="ARBA" id="ARBA00022692"/>
    </source>
</evidence>
<evidence type="ECO:0000256" key="2">
    <source>
        <dbReference type="ARBA" id="ARBA00022475"/>
    </source>
</evidence>
<evidence type="ECO:0000256" key="6">
    <source>
        <dbReference type="SAM" id="Phobius"/>
    </source>
</evidence>
<evidence type="ECO:0000256" key="5">
    <source>
        <dbReference type="ARBA" id="ARBA00023136"/>
    </source>
</evidence>